<protein>
    <submittedName>
        <fullName evidence="1">Putative phosphoesterase</fullName>
    </submittedName>
</protein>
<accession>A0A285N5A6</accession>
<dbReference type="Gene3D" id="3.60.21.10">
    <property type="match status" value="1"/>
</dbReference>
<dbReference type="RefSeq" id="WP_097007627.1">
    <property type="nucleotide sequence ID" value="NZ_OBEJ01000001.1"/>
</dbReference>
<dbReference type="EMBL" id="OBEJ01000001">
    <property type="protein sequence ID" value="SNZ04619.1"/>
    <property type="molecule type" value="Genomic_DNA"/>
</dbReference>
<evidence type="ECO:0000313" key="1">
    <source>
        <dbReference type="EMBL" id="SNZ04619.1"/>
    </source>
</evidence>
<reference evidence="1 2" key="1">
    <citation type="submission" date="2017-09" db="EMBL/GenBank/DDBJ databases">
        <authorList>
            <person name="Ehlers B."/>
            <person name="Leendertz F.H."/>
        </authorList>
    </citation>
    <scope>NUCLEOTIDE SEQUENCE [LARGE SCALE GENOMIC DNA]</scope>
    <source>
        <strain evidence="1 2">DSM 27208</strain>
    </source>
</reference>
<dbReference type="Proteomes" id="UP000219453">
    <property type="component" value="Unassembled WGS sequence"/>
</dbReference>
<name>A0A285N5A6_NATPI</name>
<organism evidence="1 2">
    <name type="scientific">Natronoarchaeum philippinense</name>
    <dbReference type="NCBI Taxonomy" id="558529"/>
    <lineage>
        <taxon>Archaea</taxon>
        <taxon>Methanobacteriati</taxon>
        <taxon>Methanobacteriota</taxon>
        <taxon>Stenosarchaea group</taxon>
        <taxon>Halobacteria</taxon>
        <taxon>Halobacteriales</taxon>
        <taxon>Natronoarchaeaceae</taxon>
    </lineage>
</organism>
<dbReference type="SUPFAM" id="SSF56300">
    <property type="entry name" value="Metallo-dependent phosphatases"/>
    <property type="match status" value="1"/>
</dbReference>
<proteinExistence type="predicted"/>
<dbReference type="AlphaFoldDB" id="A0A285N5A6"/>
<dbReference type="InterPro" id="IPR029052">
    <property type="entry name" value="Metallo-depent_PP-like"/>
</dbReference>
<dbReference type="OrthoDB" id="18264at2157"/>
<sequence>MPSLDAEFCDRAVYLPGADALVCADLHLGRDADSNVELPVGEREDIEGRIETLLARFEPDEVVVAGDALHAFDRLPDGVAASLADLAETIHGAGADLSIAVGNHDTMLHAAVAEGIDAVSVTDEHRLGGDGAVVLHGHEPPEADAGLYVCGHVHPAIRIEGQRRPCYLFDEGSDDGADVLVVPAFTRLAAGSLVNRSRRGGVETPLLGRLGDVRPIVRDDDADETFWFPPLAEFRSML</sequence>
<keyword evidence="2" id="KW-1185">Reference proteome</keyword>
<gene>
    <name evidence="1" type="ORF">SAMN06269185_0622</name>
</gene>
<dbReference type="PANTHER" id="PTHR39323">
    <property type="entry name" value="BLR1149 PROTEIN"/>
    <property type="match status" value="1"/>
</dbReference>
<dbReference type="PANTHER" id="PTHR39323:SF1">
    <property type="entry name" value="BLR1149 PROTEIN"/>
    <property type="match status" value="1"/>
</dbReference>
<evidence type="ECO:0000313" key="2">
    <source>
        <dbReference type="Proteomes" id="UP000219453"/>
    </source>
</evidence>